<dbReference type="AlphaFoldDB" id="A0A2T9Y5U4"/>
<gene>
    <name evidence="1" type="ORF">BB561_006230</name>
</gene>
<sequence length="297" mass="34710">MINEQKAIDIFKLWTEDSAAEWQADMEEIYDTSKWALTKWLEKLKQKFDNKVNKLETIFELILLRKEENKEMEVFNSRFLKYMKTIPAKMYTEELIRKIYLDTLVSIDSDLWWQCTKLGDTANLSAIMNKTTLLMDIKEQMMRIGELGKNSLRNTNEMNKKFTDTKVKIPEQQHGINPIRTSNNSQVDEGDAGIKESIQELIKEIRNLTLLSQRGYPKKDYNEITCYTCNKKEHTSRVCSIQSQTNKNEPAEHSIMLALEETDAKPVVFGESTSKQPRLEHLLNSQTERQSYLSSNF</sequence>
<name>A0A2T9Y5U4_9FUNG</name>
<proteinExistence type="predicted"/>
<protein>
    <recommendedName>
        <fullName evidence="3">CCHC-type domain-containing protein</fullName>
    </recommendedName>
</protein>
<accession>A0A2T9Y5U4</accession>
<evidence type="ECO:0000313" key="2">
    <source>
        <dbReference type="Proteomes" id="UP000245383"/>
    </source>
</evidence>
<dbReference type="OrthoDB" id="10389151at2759"/>
<comment type="caution">
    <text evidence="1">The sequence shown here is derived from an EMBL/GenBank/DDBJ whole genome shotgun (WGS) entry which is preliminary data.</text>
</comment>
<evidence type="ECO:0008006" key="3">
    <source>
        <dbReference type="Google" id="ProtNLM"/>
    </source>
</evidence>
<keyword evidence="2" id="KW-1185">Reference proteome</keyword>
<reference evidence="1 2" key="1">
    <citation type="journal article" date="2018" name="MBio">
        <title>Comparative Genomics Reveals the Core Gene Toolbox for the Fungus-Insect Symbiosis.</title>
        <authorList>
            <person name="Wang Y."/>
            <person name="Stata M."/>
            <person name="Wang W."/>
            <person name="Stajich J.E."/>
            <person name="White M.M."/>
            <person name="Moncalvo J.M."/>
        </authorList>
    </citation>
    <scope>NUCLEOTIDE SEQUENCE [LARGE SCALE GENOMIC DNA]</scope>
    <source>
        <strain evidence="1 2">SWE-8-4</strain>
    </source>
</reference>
<dbReference type="Proteomes" id="UP000245383">
    <property type="component" value="Unassembled WGS sequence"/>
</dbReference>
<evidence type="ECO:0000313" key="1">
    <source>
        <dbReference type="EMBL" id="PVU87677.1"/>
    </source>
</evidence>
<dbReference type="EMBL" id="MBFR01000462">
    <property type="protein sequence ID" value="PVU87677.1"/>
    <property type="molecule type" value="Genomic_DNA"/>
</dbReference>
<organism evidence="1 2">
    <name type="scientific">Smittium simulii</name>
    <dbReference type="NCBI Taxonomy" id="133385"/>
    <lineage>
        <taxon>Eukaryota</taxon>
        <taxon>Fungi</taxon>
        <taxon>Fungi incertae sedis</taxon>
        <taxon>Zoopagomycota</taxon>
        <taxon>Kickxellomycotina</taxon>
        <taxon>Harpellomycetes</taxon>
        <taxon>Harpellales</taxon>
        <taxon>Legeriomycetaceae</taxon>
        <taxon>Smittium</taxon>
    </lineage>
</organism>